<protein>
    <recommendedName>
        <fullName evidence="1">LEM domain-containing protein</fullName>
    </recommendedName>
</protein>
<reference evidence="2" key="2">
    <citation type="submission" date="2025-09" db="UniProtKB">
        <authorList>
            <consortium name="Ensembl"/>
        </authorList>
    </citation>
    <scope>IDENTIFICATION</scope>
</reference>
<dbReference type="PANTHER" id="PTHR12019:SF5">
    <property type="entry name" value="EMERIN (EMERY-DREIFUSS MUSCULAR DYSTROPHY)"/>
    <property type="match status" value="1"/>
</dbReference>
<keyword evidence="3" id="KW-1185">Reference proteome</keyword>
<dbReference type="InterPro" id="IPR011015">
    <property type="entry name" value="LEM/LEM-like_dom_sf"/>
</dbReference>
<feature type="domain" description="LEM" evidence="1">
    <location>
        <begin position="1"/>
        <end position="45"/>
    </location>
</feature>
<sequence length="97" mass="11311">MANLSEKTADELRALLDEYGIKHGPIVESTRSLYEKKLREAMAKVKKSSSDKTYYREEDYVDEYVTFFFPLKVPTSMTCTFLYSIDKQCLFLCSIQL</sequence>
<evidence type="ECO:0000313" key="2">
    <source>
        <dbReference type="Ensembl" id="ENSPMGP00000011487.1"/>
    </source>
</evidence>
<evidence type="ECO:0000313" key="3">
    <source>
        <dbReference type="Proteomes" id="UP000261520"/>
    </source>
</evidence>
<organism evidence="2 3">
    <name type="scientific">Periophthalmus magnuspinnatus</name>
    <dbReference type="NCBI Taxonomy" id="409849"/>
    <lineage>
        <taxon>Eukaryota</taxon>
        <taxon>Metazoa</taxon>
        <taxon>Chordata</taxon>
        <taxon>Craniata</taxon>
        <taxon>Vertebrata</taxon>
        <taxon>Euteleostomi</taxon>
        <taxon>Actinopterygii</taxon>
        <taxon>Neopterygii</taxon>
        <taxon>Teleostei</taxon>
        <taxon>Neoteleostei</taxon>
        <taxon>Acanthomorphata</taxon>
        <taxon>Gobiaria</taxon>
        <taxon>Gobiiformes</taxon>
        <taxon>Gobioidei</taxon>
        <taxon>Gobiidae</taxon>
        <taxon>Oxudercinae</taxon>
        <taxon>Periophthalmus</taxon>
    </lineage>
</organism>
<dbReference type="PROSITE" id="PS50954">
    <property type="entry name" value="LEM"/>
    <property type="match status" value="1"/>
</dbReference>
<dbReference type="InterPro" id="IPR051656">
    <property type="entry name" value="LEM_domain"/>
</dbReference>
<dbReference type="STRING" id="409849.ENSPMGP00000011487"/>
<accession>A0A3B4A371</accession>
<dbReference type="SMART" id="SM00540">
    <property type="entry name" value="LEM"/>
    <property type="match status" value="1"/>
</dbReference>
<dbReference type="FunFam" id="1.10.720.40:FF:000001">
    <property type="entry name" value="LEM domain containing 2, isoform CRA_a"/>
    <property type="match status" value="1"/>
</dbReference>
<dbReference type="InterPro" id="IPR003887">
    <property type="entry name" value="LEM_dom"/>
</dbReference>
<name>A0A3B4A371_9GOBI</name>
<evidence type="ECO:0000259" key="1">
    <source>
        <dbReference type="PROSITE" id="PS50954"/>
    </source>
</evidence>
<dbReference type="Gene3D" id="1.10.720.40">
    <property type="match status" value="1"/>
</dbReference>
<dbReference type="AlphaFoldDB" id="A0A3B4A371"/>
<dbReference type="Ensembl" id="ENSPMGT00000012262.1">
    <property type="protein sequence ID" value="ENSPMGP00000011487.1"/>
    <property type="gene ID" value="ENSPMGG00000009514.1"/>
</dbReference>
<reference evidence="2" key="1">
    <citation type="submission" date="2025-08" db="UniProtKB">
        <authorList>
            <consortium name="Ensembl"/>
        </authorList>
    </citation>
    <scope>IDENTIFICATION</scope>
</reference>
<dbReference type="SUPFAM" id="SSF63451">
    <property type="entry name" value="LEM domain"/>
    <property type="match status" value="1"/>
</dbReference>
<proteinExistence type="predicted"/>
<dbReference type="Pfam" id="PF03020">
    <property type="entry name" value="LEM"/>
    <property type="match status" value="1"/>
</dbReference>
<dbReference type="Proteomes" id="UP000261520">
    <property type="component" value="Unplaced"/>
</dbReference>
<dbReference type="PANTHER" id="PTHR12019">
    <property type="entry name" value="LAMINA-ASSOCIATED POLYPEPTIDE THYMOPOIETIN"/>
    <property type="match status" value="1"/>
</dbReference>